<keyword evidence="2" id="KW-1185">Reference proteome</keyword>
<dbReference type="InterPro" id="IPR029060">
    <property type="entry name" value="PIN-like_dom_sf"/>
</dbReference>
<dbReference type="AlphaFoldDB" id="A0A897N8Z7"/>
<dbReference type="Gene3D" id="3.40.50.1010">
    <property type="entry name" value="5'-nuclease"/>
    <property type="match status" value="1"/>
</dbReference>
<dbReference type="InterPro" id="IPR021799">
    <property type="entry name" value="PIN-like_prokaryotic"/>
</dbReference>
<dbReference type="Pfam" id="PF11848">
    <property type="entry name" value="DUF3368"/>
    <property type="match status" value="1"/>
</dbReference>
<sequence length="162" mass="17976">MIVADTSALISIATIDLLDTFLTEFDVHTTDTVVAELEATAEYNDRHGKAADTVLDTIERIHTAQAQGEFTSSRIDQGEGSCVRLANERDATFLITDDLRALPELQTLADAQVAISPIVLKALVNRDVLEKQQALHKLEELAQQRDWLGAPIYRRAQTLFDE</sequence>
<evidence type="ECO:0000313" key="2">
    <source>
        <dbReference type="Proteomes" id="UP000662973"/>
    </source>
</evidence>
<dbReference type="SUPFAM" id="SSF88723">
    <property type="entry name" value="PIN domain-like"/>
    <property type="match status" value="1"/>
</dbReference>
<organism evidence="1 2">
    <name type="scientific">Halapricum desulfuricans</name>
    <dbReference type="NCBI Taxonomy" id="2841257"/>
    <lineage>
        <taxon>Archaea</taxon>
        <taxon>Methanobacteriati</taxon>
        <taxon>Methanobacteriota</taxon>
        <taxon>Stenosarchaea group</taxon>
        <taxon>Halobacteria</taxon>
        <taxon>Halobacteriales</taxon>
        <taxon>Haloarculaceae</taxon>
        <taxon>Halapricum</taxon>
    </lineage>
</organism>
<dbReference type="EMBL" id="CP064788">
    <property type="protein sequence ID" value="QSG07479.1"/>
    <property type="molecule type" value="Genomic_DNA"/>
</dbReference>
<dbReference type="RefSeq" id="WP_229110662.1">
    <property type="nucleotide sequence ID" value="NZ_CP064788.1"/>
</dbReference>
<dbReference type="GeneID" id="68850746"/>
<accession>A0A897N8Z7</accession>
<reference evidence="1 2" key="1">
    <citation type="submission" date="2020-11" db="EMBL/GenBank/DDBJ databases">
        <title>Carbohydrate-dependent, anaerobic sulfur respiration: A novel catabolism in halophilic archaea.</title>
        <authorList>
            <person name="Sorokin D.Y."/>
            <person name="Messina E."/>
            <person name="Smedile F."/>
            <person name="La Cono V."/>
            <person name="Hallsworth J.E."/>
            <person name="Yakimov M.M."/>
        </authorList>
    </citation>
    <scope>NUCLEOTIDE SEQUENCE [LARGE SCALE GENOMIC DNA]</scope>
    <source>
        <strain evidence="1 2">HSR12-2</strain>
    </source>
</reference>
<name>A0A897N8Z7_9EURY</name>
<gene>
    <name evidence="1" type="ORF">HSR122_0057</name>
</gene>
<dbReference type="KEGG" id="hds:HSR122_0057"/>
<dbReference type="Proteomes" id="UP000662973">
    <property type="component" value="Chromosome"/>
</dbReference>
<proteinExistence type="predicted"/>
<evidence type="ECO:0000313" key="1">
    <source>
        <dbReference type="EMBL" id="QSG07479.1"/>
    </source>
</evidence>
<protein>
    <submittedName>
        <fullName evidence="1">PIN domain containing protein</fullName>
    </submittedName>
</protein>